<dbReference type="Proteomes" id="UP001157502">
    <property type="component" value="Chromosome 10"/>
</dbReference>
<proteinExistence type="predicted"/>
<gene>
    <name evidence="1" type="ORF">DPEC_G00119710</name>
</gene>
<evidence type="ECO:0000313" key="2">
    <source>
        <dbReference type="Proteomes" id="UP001157502"/>
    </source>
</evidence>
<keyword evidence="2" id="KW-1185">Reference proteome</keyword>
<evidence type="ECO:0000313" key="1">
    <source>
        <dbReference type="EMBL" id="KAJ8005608.1"/>
    </source>
</evidence>
<comment type="caution">
    <text evidence="1">The sequence shown here is derived from an EMBL/GenBank/DDBJ whole genome shotgun (WGS) entry which is preliminary data.</text>
</comment>
<accession>A0ACC2GPI2</accession>
<protein>
    <submittedName>
        <fullName evidence="1">Uncharacterized protein</fullName>
    </submittedName>
</protein>
<name>A0ACC2GPI2_DALPE</name>
<dbReference type="EMBL" id="CM055737">
    <property type="protein sequence ID" value="KAJ8005608.1"/>
    <property type="molecule type" value="Genomic_DNA"/>
</dbReference>
<sequence length="254" mass="26921">MLVTPQVTGTIHPIGKLDTPDPGPQQLQSLNDCSDRAPSSFGFMPGVAGASSFGSFFSSTPSTTPATDKTAQPQQDGSFFSGFKGLSAGIFHKEGPARKEEQASMFGKKFSFPWQIGSEAHIPESPPLLVTCQPIIQGTSLSDADNGFDEPEKDQHLPDSDSTEGPDPNDTDEPTDTSGQTGSMDRSPGSNDTLTMQSGIPSEAMSPLESLDKVQFHVTLPEVCMNTPSTDPNAAQPMDSLLKNDLTKRLVMGA</sequence>
<reference evidence="1" key="1">
    <citation type="submission" date="2021-05" db="EMBL/GenBank/DDBJ databases">
        <authorList>
            <person name="Pan Q."/>
            <person name="Jouanno E."/>
            <person name="Zahm M."/>
            <person name="Klopp C."/>
            <person name="Cabau C."/>
            <person name="Louis A."/>
            <person name="Berthelot C."/>
            <person name="Parey E."/>
            <person name="Roest Crollius H."/>
            <person name="Montfort J."/>
            <person name="Robinson-Rechavi M."/>
            <person name="Bouchez O."/>
            <person name="Lampietro C."/>
            <person name="Lopez Roques C."/>
            <person name="Donnadieu C."/>
            <person name="Postlethwait J."/>
            <person name="Bobe J."/>
            <person name="Dillon D."/>
            <person name="Chandos A."/>
            <person name="von Hippel F."/>
            <person name="Guiguen Y."/>
        </authorList>
    </citation>
    <scope>NUCLEOTIDE SEQUENCE</scope>
    <source>
        <strain evidence="1">YG-Jan2019</strain>
    </source>
</reference>
<organism evidence="1 2">
    <name type="scientific">Dallia pectoralis</name>
    <name type="common">Alaska blackfish</name>
    <dbReference type="NCBI Taxonomy" id="75939"/>
    <lineage>
        <taxon>Eukaryota</taxon>
        <taxon>Metazoa</taxon>
        <taxon>Chordata</taxon>
        <taxon>Craniata</taxon>
        <taxon>Vertebrata</taxon>
        <taxon>Euteleostomi</taxon>
        <taxon>Actinopterygii</taxon>
        <taxon>Neopterygii</taxon>
        <taxon>Teleostei</taxon>
        <taxon>Protacanthopterygii</taxon>
        <taxon>Esociformes</taxon>
        <taxon>Umbridae</taxon>
        <taxon>Dallia</taxon>
    </lineage>
</organism>